<evidence type="ECO:0000313" key="2">
    <source>
        <dbReference type="Proteomes" id="UP000177610"/>
    </source>
</evidence>
<proteinExistence type="predicted"/>
<reference evidence="1 2" key="1">
    <citation type="journal article" date="2016" name="Nat. Commun.">
        <title>Thousands of microbial genomes shed light on interconnected biogeochemical processes in an aquifer system.</title>
        <authorList>
            <person name="Anantharaman K."/>
            <person name="Brown C.T."/>
            <person name="Hug L.A."/>
            <person name="Sharon I."/>
            <person name="Castelle C.J."/>
            <person name="Probst A.J."/>
            <person name="Thomas B.C."/>
            <person name="Singh A."/>
            <person name="Wilkins M.J."/>
            <person name="Karaoz U."/>
            <person name="Brodie E.L."/>
            <person name="Williams K.H."/>
            <person name="Hubbard S.S."/>
            <person name="Banfield J.F."/>
        </authorList>
    </citation>
    <scope>NUCLEOTIDE SEQUENCE [LARGE SCALE GENOMIC DNA]</scope>
</reference>
<dbReference type="AlphaFoldDB" id="A0A1F5N9J2"/>
<organism evidence="1 2">
    <name type="scientific">Candidatus Doudnabacteria bacterium RIFCSPHIGHO2_01_FULL_41_86</name>
    <dbReference type="NCBI Taxonomy" id="1817821"/>
    <lineage>
        <taxon>Bacteria</taxon>
        <taxon>Candidatus Doudnaibacteriota</taxon>
    </lineage>
</organism>
<dbReference type="Proteomes" id="UP000177610">
    <property type="component" value="Unassembled WGS sequence"/>
</dbReference>
<sequence>MAKANFKIDGKEVTVFFDIVDGRPAPCFYCHDEGAVEQHMRVDEVDVDGVNIDIGNPLHYAAETRVKQLMFSGRSLHIGSPCEDKWIAEFHAHRDAVIVTP</sequence>
<comment type="caution">
    <text evidence="1">The sequence shown here is derived from an EMBL/GenBank/DDBJ whole genome shotgun (WGS) entry which is preliminary data.</text>
</comment>
<gene>
    <name evidence="1" type="ORF">A2717_02230</name>
</gene>
<evidence type="ECO:0000313" key="1">
    <source>
        <dbReference type="EMBL" id="OGE74336.1"/>
    </source>
</evidence>
<protein>
    <submittedName>
        <fullName evidence="1">Uncharacterized protein</fullName>
    </submittedName>
</protein>
<accession>A0A1F5N9J2</accession>
<name>A0A1F5N9J2_9BACT</name>
<dbReference type="EMBL" id="MFEH01000001">
    <property type="protein sequence ID" value="OGE74336.1"/>
    <property type="molecule type" value="Genomic_DNA"/>
</dbReference>